<evidence type="ECO:0000256" key="9">
    <source>
        <dbReference type="SAM" id="MobiDB-lite"/>
    </source>
</evidence>
<feature type="compositionally biased region" description="Basic and acidic residues" evidence="9">
    <location>
        <begin position="121"/>
        <end position="151"/>
    </location>
</feature>
<evidence type="ECO:0000313" key="12">
    <source>
        <dbReference type="Proteomes" id="UP000664169"/>
    </source>
</evidence>
<dbReference type="PANTHER" id="PTHR24058:SF103">
    <property type="entry name" value="SERINE_THREONINE-PROTEIN KINASE PRP4 HOMOLOG"/>
    <property type="match status" value="1"/>
</dbReference>
<accession>A0A8H3EJ87</accession>
<dbReference type="InterPro" id="IPR000719">
    <property type="entry name" value="Prot_kinase_dom"/>
</dbReference>
<keyword evidence="3" id="KW-0808">Transferase</keyword>
<dbReference type="Gene3D" id="1.10.510.10">
    <property type="entry name" value="Transferase(Phosphotransferase) domain 1"/>
    <property type="match status" value="1"/>
</dbReference>
<keyword evidence="4 8" id="KW-0547">Nucleotide-binding</keyword>
<dbReference type="OrthoDB" id="9332038at2759"/>
<dbReference type="Gene3D" id="3.30.200.20">
    <property type="entry name" value="Phosphorylase Kinase, domain 1"/>
    <property type="match status" value="1"/>
</dbReference>
<dbReference type="SUPFAM" id="SSF56112">
    <property type="entry name" value="Protein kinase-like (PK-like)"/>
    <property type="match status" value="1"/>
</dbReference>
<feature type="region of interest" description="Disordered" evidence="9">
    <location>
        <begin position="328"/>
        <end position="385"/>
    </location>
</feature>
<gene>
    <name evidence="11" type="ORF">GOMPHAMPRED_003246</name>
</gene>
<name>A0A8H3EJ87_9LECA</name>
<keyword evidence="2" id="KW-0723">Serine/threonine-protein kinase</keyword>
<evidence type="ECO:0000256" key="4">
    <source>
        <dbReference type="ARBA" id="ARBA00022741"/>
    </source>
</evidence>
<feature type="compositionally biased region" description="Polar residues" evidence="9">
    <location>
        <begin position="299"/>
        <end position="311"/>
    </location>
</feature>
<keyword evidence="6 8" id="KW-0067">ATP-binding</keyword>
<dbReference type="InterPro" id="IPR017441">
    <property type="entry name" value="Protein_kinase_ATP_BS"/>
</dbReference>
<evidence type="ECO:0000256" key="7">
    <source>
        <dbReference type="ARBA" id="ARBA00023596"/>
    </source>
</evidence>
<dbReference type="GO" id="GO:0045292">
    <property type="term" value="P:mRNA cis splicing, via spliceosome"/>
    <property type="evidence" value="ECO:0007669"/>
    <property type="project" value="InterPro"/>
</dbReference>
<evidence type="ECO:0000256" key="8">
    <source>
        <dbReference type="PROSITE-ProRule" id="PRU10141"/>
    </source>
</evidence>
<feature type="binding site" evidence="8">
    <location>
        <position position="516"/>
    </location>
    <ligand>
        <name>ATP</name>
        <dbReference type="ChEBI" id="CHEBI:30616"/>
    </ligand>
</feature>
<proteinExistence type="inferred from homology"/>
<dbReference type="InterPro" id="IPR044092">
    <property type="entry name" value="STKc_PRP4"/>
</dbReference>
<dbReference type="InterPro" id="IPR011009">
    <property type="entry name" value="Kinase-like_dom_sf"/>
</dbReference>
<dbReference type="InterPro" id="IPR050494">
    <property type="entry name" value="Ser_Thr_dual-spec_kinase"/>
</dbReference>
<dbReference type="PROSITE" id="PS00107">
    <property type="entry name" value="PROTEIN_KINASE_ATP"/>
    <property type="match status" value="1"/>
</dbReference>
<dbReference type="SMART" id="SM00220">
    <property type="entry name" value="S_TKc"/>
    <property type="match status" value="1"/>
</dbReference>
<feature type="region of interest" description="Disordered" evidence="9">
    <location>
        <begin position="1"/>
        <end position="215"/>
    </location>
</feature>
<feature type="compositionally biased region" description="Gly residues" evidence="9">
    <location>
        <begin position="773"/>
        <end position="783"/>
    </location>
</feature>
<dbReference type="Pfam" id="PF00069">
    <property type="entry name" value="Pkinase"/>
    <property type="match status" value="1"/>
</dbReference>
<evidence type="ECO:0000256" key="6">
    <source>
        <dbReference type="ARBA" id="ARBA00022840"/>
    </source>
</evidence>
<dbReference type="FunFam" id="1.10.510.10:FF:000078">
    <property type="entry name" value="Serine/threonine-protein kinase PRP4 homolog"/>
    <property type="match status" value="1"/>
</dbReference>
<dbReference type="Proteomes" id="UP000664169">
    <property type="component" value="Unassembled WGS sequence"/>
</dbReference>
<feature type="region of interest" description="Disordered" evidence="9">
    <location>
        <begin position="291"/>
        <end position="314"/>
    </location>
</feature>
<evidence type="ECO:0000256" key="2">
    <source>
        <dbReference type="ARBA" id="ARBA00022527"/>
    </source>
</evidence>
<feature type="compositionally biased region" description="Basic and acidic residues" evidence="9">
    <location>
        <begin position="165"/>
        <end position="186"/>
    </location>
</feature>
<sequence>MASRSASRSEEGEIVDSDSTSEEDNKKATKPLPSARDTHVDRNSRKYNTPQQLSRSPTPTTSVYSRSSRRGGDYRSRSRSRSRSPYRNRRRVSGVKRQHEDGDHYSGGGGVSRRDRRTFKVHYEDNSSDDARRPREKDSYRYDRKPDVSREKRLRTVSKSPPRFSNRDSDRKGRKDKHDSTERGQTSEEQPVSARKSALASVKTSKSETEKNQTEKTVFFQPGTKDADDRFVCSVQQSPEANLMNSENVSEAVVHAEPLSEAELIEQRRRRREAIKAKHRGQSSLLVQVLDPGGPALSADSTPSTPGSYTDSIGKHSLISVPHVTDVFSDSTKADPGTPPSLSTPNPPASFEIANDEDLANGQAQSDNDGQVEASAADYDPTQDMQEDRIREDYRTHTHEVSAQAYDETKTNDQDILIPATTKQTNEDFDMFADASEDMFDDVVVNKVPTKAVPVPKAAIDMSMLDDWDDEDGYYKIIIGELLDNRYHVQMNLGKGMFSAVVRATDQASNNVVAIKIIRSNDTMRKAALKEIDILGTLKTADPDDKKHVVRLERHFEHKGHLCMVFENLSINLREVLKKFGRDVGINLRAVRLYAHQMFLGLSLLRKCNIIHADLKPDNILVNESRNFLKICDLGSASDASDNEITPYLVSRFYRAPEIILGLPYDFAIDTWSVGCTLYELFTGKILFTGRNNNQMLRSMIECRGKFSHKILRKAEFAAVHFDDLLNFRSQEKDRISGKDVIRMYTFSGKPTRDLRSRIVVAASSVSSSKNNNGGGGGGGGGSSSSNNSKATEQETRDVALFVDLLDKCLALNAEKRITPAEALKHPFLLRQK</sequence>
<organism evidence="11 12">
    <name type="scientific">Gomphillus americanus</name>
    <dbReference type="NCBI Taxonomy" id="1940652"/>
    <lineage>
        <taxon>Eukaryota</taxon>
        <taxon>Fungi</taxon>
        <taxon>Dikarya</taxon>
        <taxon>Ascomycota</taxon>
        <taxon>Pezizomycotina</taxon>
        <taxon>Lecanoromycetes</taxon>
        <taxon>OSLEUM clade</taxon>
        <taxon>Ostropomycetidae</taxon>
        <taxon>Ostropales</taxon>
        <taxon>Graphidaceae</taxon>
        <taxon>Gomphilloideae</taxon>
        <taxon>Gomphillus</taxon>
    </lineage>
</organism>
<dbReference type="PANTHER" id="PTHR24058">
    <property type="entry name" value="DUAL SPECIFICITY PROTEIN KINASE"/>
    <property type="match status" value="1"/>
</dbReference>
<protein>
    <recommendedName>
        <fullName evidence="1">non-specific serine/threonine protein kinase</fullName>
        <ecNumber evidence="1">2.7.11.1</ecNumber>
    </recommendedName>
</protein>
<evidence type="ECO:0000256" key="5">
    <source>
        <dbReference type="ARBA" id="ARBA00022777"/>
    </source>
</evidence>
<dbReference type="EC" id="2.7.11.1" evidence="1"/>
<evidence type="ECO:0000256" key="1">
    <source>
        <dbReference type="ARBA" id="ARBA00012513"/>
    </source>
</evidence>
<dbReference type="CDD" id="cd14135">
    <property type="entry name" value="STKc_PRP4"/>
    <property type="match status" value="1"/>
</dbReference>
<feature type="compositionally biased region" description="Basic residues" evidence="9">
    <location>
        <begin position="77"/>
        <end position="96"/>
    </location>
</feature>
<comment type="similarity">
    <text evidence="7">Belongs to the protein kinase superfamily. CMGC Ser/Thr protein kinase family.</text>
</comment>
<dbReference type="PROSITE" id="PS50011">
    <property type="entry name" value="PROTEIN_KINASE_DOM"/>
    <property type="match status" value="1"/>
</dbReference>
<dbReference type="InterPro" id="IPR008271">
    <property type="entry name" value="Ser/Thr_kinase_AS"/>
</dbReference>
<keyword evidence="12" id="KW-1185">Reference proteome</keyword>
<dbReference type="GO" id="GO:0005524">
    <property type="term" value="F:ATP binding"/>
    <property type="evidence" value="ECO:0007669"/>
    <property type="project" value="UniProtKB-UniRule"/>
</dbReference>
<feature type="compositionally biased region" description="Low complexity" evidence="9">
    <location>
        <begin position="54"/>
        <end position="66"/>
    </location>
</feature>
<feature type="region of interest" description="Disordered" evidence="9">
    <location>
        <begin position="766"/>
        <end position="793"/>
    </location>
</feature>
<evidence type="ECO:0000313" key="11">
    <source>
        <dbReference type="EMBL" id="CAF9905533.1"/>
    </source>
</evidence>
<evidence type="ECO:0000259" key="10">
    <source>
        <dbReference type="PROSITE" id="PS50011"/>
    </source>
</evidence>
<reference evidence="11" key="1">
    <citation type="submission" date="2021-03" db="EMBL/GenBank/DDBJ databases">
        <authorList>
            <person name="Tagirdzhanova G."/>
        </authorList>
    </citation>
    <scope>NUCLEOTIDE SEQUENCE</scope>
</reference>
<comment type="caution">
    <text evidence="11">The sequence shown here is derived from an EMBL/GenBank/DDBJ whole genome shotgun (WGS) entry which is preliminary data.</text>
</comment>
<dbReference type="PROSITE" id="PS00108">
    <property type="entry name" value="PROTEIN_KINASE_ST"/>
    <property type="match status" value="1"/>
</dbReference>
<evidence type="ECO:0000256" key="3">
    <source>
        <dbReference type="ARBA" id="ARBA00022679"/>
    </source>
</evidence>
<feature type="domain" description="Protein kinase" evidence="10">
    <location>
        <begin position="487"/>
        <end position="829"/>
    </location>
</feature>
<keyword evidence="5" id="KW-0418">Kinase</keyword>
<dbReference type="GO" id="GO:0004674">
    <property type="term" value="F:protein serine/threonine kinase activity"/>
    <property type="evidence" value="ECO:0007669"/>
    <property type="project" value="UniProtKB-KW"/>
</dbReference>
<dbReference type="AlphaFoldDB" id="A0A8H3EJ87"/>
<feature type="compositionally biased region" description="Acidic residues" evidence="9">
    <location>
        <begin position="12"/>
        <end position="22"/>
    </location>
</feature>
<feature type="compositionally biased region" description="Basic and acidic residues" evidence="9">
    <location>
        <begin position="205"/>
        <end position="214"/>
    </location>
</feature>
<dbReference type="EMBL" id="CAJPDQ010000002">
    <property type="protein sequence ID" value="CAF9905533.1"/>
    <property type="molecule type" value="Genomic_DNA"/>
</dbReference>